<evidence type="ECO:0000313" key="2">
    <source>
        <dbReference type="Proteomes" id="UP000076967"/>
    </source>
</evidence>
<dbReference type="RefSeq" id="WP_068537598.1">
    <property type="nucleotide sequence ID" value="NZ_LVJH01000070.1"/>
</dbReference>
<dbReference type="OrthoDB" id="2376882at2"/>
<dbReference type="EMBL" id="LVJH01000070">
    <property type="protein sequence ID" value="OAB33855.1"/>
    <property type="molecule type" value="Genomic_DNA"/>
</dbReference>
<dbReference type="InterPro" id="IPR014962">
    <property type="entry name" value="YolD"/>
</dbReference>
<proteinExistence type="predicted"/>
<sequence>MSKKLNGNEMYESSRFIIPQHREAALRQAREISRREKPLLDEQEIHRIERVLIDSYNRRTFITITLFDPFDDVQMKGLVIVINTYLREIKLWFEDEYNWIKMIDIIAAEV</sequence>
<evidence type="ECO:0000313" key="1">
    <source>
        <dbReference type="EMBL" id="OAB33855.1"/>
    </source>
</evidence>
<evidence type="ECO:0008006" key="3">
    <source>
        <dbReference type="Google" id="ProtNLM"/>
    </source>
</evidence>
<name>A0A168D497_9BACL</name>
<accession>A0A168D497</accession>
<dbReference type="Pfam" id="PF08863">
    <property type="entry name" value="YolD"/>
    <property type="match status" value="1"/>
</dbReference>
<dbReference type="Proteomes" id="UP000076967">
    <property type="component" value="Unassembled WGS sequence"/>
</dbReference>
<protein>
    <recommendedName>
        <fullName evidence="3">YolD-like family protein</fullName>
    </recommendedName>
</protein>
<organism evidence="1 2">
    <name type="scientific">Paenibacillus glacialis</name>
    <dbReference type="NCBI Taxonomy" id="494026"/>
    <lineage>
        <taxon>Bacteria</taxon>
        <taxon>Bacillati</taxon>
        <taxon>Bacillota</taxon>
        <taxon>Bacilli</taxon>
        <taxon>Bacillales</taxon>
        <taxon>Paenibacillaceae</taxon>
        <taxon>Paenibacillus</taxon>
    </lineage>
</organism>
<reference evidence="1 2" key="1">
    <citation type="submission" date="2016-03" db="EMBL/GenBank/DDBJ databases">
        <title>Draft genome sequence of Paenibacillus glacialis DSM 22343.</title>
        <authorList>
            <person name="Shin S.-K."/>
            <person name="Yi H."/>
        </authorList>
    </citation>
    <scope>NUCLEOTIDE SEQUENCE [LARGE SCALE GENOMIC DNA]</scope>
    <source>
        <strain evidence="1 2">DSM 22343</strain>
    </source>
</reference>
<gene>
    <name evidence="1" type="ORF">PGLA_23310</name>
</gene>
<comment type="caution">
    <text evidence="1">The sequence shown here is derived from an EMBL/GenBank/DDBJ whole genome shotgun (WGS) entry which is preliminary data.</text>
</comment>
<keyword evidence="2" id="KW-1185">Reference proteome</keyword>
<dbReference type="AlphaFoldDB" id="A0A168D497"/>